<sequence length="561" mass="59122">MVSEKRHMSRPIETVEHHENVDSDGKEASLDSTEVHGFTADQATLQPGYFYSSFFLGTMAATGLGLAAAVGGFGLAAPNLALINNDIGPDPNIVWVSLVYTLTLAVGLILVGRLSDLFGRRWFFIGSAALALIGCVICATAQNIGSLIGGTTLIGLAASGQQSFAFITGELVPMKHRFAANAVMYVFCLPFGGFGPAVSKAFILYTSAGWRWAYYIMIIINFISGLLFYFFYFPPTFHMKFQERTVMQQLRDFDYVGTVLFVAGFTLFLLGLSWGGGENYAKLKEPLLPIHLFKNFSWVAACILLGLGASIYYAMAIIWPQMVAVLYTNDGGASMYAGWLSCAPSVMINAGQIVAGFAAEPIGKTKIQCISVLIIGGALIGAIAAVSNVADKSAAIALIILGCFFIGWNESVCLSNAGIELLDQREIGTAVGAAGSIRSAISSVASAVYLSVLSNRLTATVPAIVPPAVIAAGLPASSVTAFLQGLTTGSFTGVPGLTDSILAVGTTAYKTASADAYSTVFFTTIAFTGISVVTSFFSPNVDSKMTGQVAVTLGKKEVEQV</sequence>
<name>A0ACC3DWV7_9PEZI</name>
<evidence type="ECO:0000313" key="2">
    <source>
        <dbReference type="Proteomes" id="UP001186974"/>
    </source>
</evidence>
<proteinExistence type="predicted"/>
<evidence type="ECO:0000313" key="1">
    <source>
        <dbReference type="EMBL" id="KAK3081178.1"/>
    </source>
</evidence>
<gene>
    <name evidence="1" type="ORF">LTS18_009373</name>
</gene>
<keyword evidence="2" id="KW-1185">Reference proteome</keyword>
<reference evidence="1" key="1">
    <citation type="submission" date="2024-09" db="EMBL/GenBank/DDBJ databases">
        <title>Black Yeasts Isolated from many extreme environments.</title>
        <authorList>
            <person name="Coleine C."/>
            <person name="Stajich J.E."/>
            <person name="Selbmann L."/>
        </authorList>
    </citation>
    <scope>NUCLEOTIDE SEQUENCE</scope>
    <source>
        <strain evidence="1">CCFEE 5737</strain>
    </source>
</reference>
<comment type="caution">
    <text evidence="1">The sequence shown here is derived from an EMBL/GenBank/DDBJ whole genome shotgun (WGS) entry which is preliminary data.</text>
</comment>
<protein>
    <submittedName>
        <fullName evidence="1">Uncharacterized protein</fullName>
    </submittedName>
</protein>
<dbReference type="Proteomes" id="UP001186974">
    <property type="component" value="Unassembled WGS sequence"/>
</dbReference>
<organism evidence="1 2">
    <name type="scientific">Coniosporium uncinatum</name>
    <dbReference type="NCBI Taxonomy" id="93489"/>
    <lineage>
        <taxon>Eukaryota</taxon>
        <taxon>Fungi</taxon>
        <taxon>Dikarya</taxon>
        <taxon>Ascomycota</taxon>
        <taxon>Pezizomycotina</taxon>
        <taxon>Dothideomycetes</taxon>
        <taxon>Dothideomycetes incertae sedis</taxon>
        <taxon>Coniosporium</taxon>
    </lineage>
</organism>
<accession>A0ACC3DWV7</accession>
<dbReference type="EMBL" id="JAWDJW010000253">
    <property type="protein sequence ID" value="KAK3081178.1"/>
    <property type="molecule type" value="Genomic_DNA"/>
</dbReference>